<accession>A0A9W4WNV8</accession>
<comment type="caution">
    <text evidence="1">The sequence shown here is derived from an EMBL/GenBank/DDBJ whole genome shotgun (WGS) entry which is preliminary data.</text>
</comment>
<evidence type="ECO:0000313" key="1">
    <source>
        <dbReference type="EMBL" id="CAI2175874.1"/>
    </source>
</evidence>
<proteinExistence type="predicted"/>
<feature type="non-terminal residue" evidence="1">
    <location>
        <position position="1"/>
    </location>
</feature>
<dbReference type="EMBL" id="CAMKVN010001422">
    <property type="protein sequence ID" value="CAI2175874.1"/>
    <property type="molecule type" value="Genomic_DNA"/>
</dbReference>
<organism evidence="1 2">
    <name type="scientific">Funneliformis geosporum</name>
    <dbReference type="NCBI Taxonomy" id="1117311"/>
    <lineage>
        <taxon>Eukaryota</taxon>
        <taxon>Fungi</taxon>
        <taxon>Fungi incertae sedis</taxon>
        <taxon>Mucoromycota</taxon>
        <taxon>Glomeromycotina</taxon>
        <taxon>Glomeromycetes</taxon>
        <taxon>Glomerales</taxon>
        <taxon>Glomeraceae</taxon>
        <taxon>Funneliformis</taxon>
    </lineage>
</organism>
<dbReference type="AlphaFoldDB" id="A0A9W4WNV8"/>
<sequence>RKRLHLNEDNLSLSLVPDNPRLSTPRVLIETDNITPNSMVMSDEKMKEMLKRILENDKSCDVKLKELEKKGISYDRLWNEALYSNLLRRNRVKKGYYIWQKINSDVRKVYEDLYSLVDSDDTYLSLIIKKVFVSEDEQMRKKCDMMSSYTRNYLQ</sequence>
<dbReference type="OrthoDB" id="2444257at2759"/>
<name>A0A9W4WNV8_9GLOM</name>
<dbReference type="Proteomes" id="UP001153678">
    <property type="component" value="Unassembled WGS sequence"/>
</dbReference>
<keyword evidence="2" id="KW-1185">Reference proteome</keyword>
<evidence type="ECO:0000313" key="2">
    <source>
        <dbReference type="Proteomes" id="UP001153678"/>
    </source>
</evidence>
<reference evidence="1" key="1">
    <citation type="submission" date="2022-08" db="EMBL/GenBank/DDBJ databases">
        <authorList>
            <person name="Kallberg Y."/>
            <person name="Tangrot J."/>
            <person name="Rosling A."/>
        </authorList>
    </citation>
    <scope>NUCLEOTIDE SEQUENCE</scope>
    <source>
        <strain evidence="1">Wild A</strain>
    </source>
</reference>
<protein>
    <submittedName>
        <fullName evidence="1">14987_t:CDS:1</fullName>
    </submittedName>
</protein>
<gene>
    <name evidence="1" type="ORF">FWILDA_LOCUS7308</name>
</gene>